<evidence type="ECO:0000313" key="4">
    <source>
        <dbReference type="Proteomes" id="UP000594260"/>
    </source>
</evidence>
<dbReference type="KEGG" id="vde:111253204"/>
<name>A0A7M7KJV4_VARDE</name>
<dbReference type="PANTHER" id="PTHR20967:SF0">
    <property type="entry name" value="PROHORMONE-4"/>
    <property type="match status" value="1"/>
</dbReference>
<comment type="caution">
    <text evidence="2">Lacks conserved residue(s) required for the propagation of feature annotation.</text>
</comment>
<protein>
    <recommendedName>
        <fullName evidence="5">Prohormone-4</fullName>
    </recommendedName>
</protein>
<dbReference type="EnsemblMetazoa" id="XM_022812311">
    <property type="protein sequence ID" value="XP_022668046"/>
    <property type="gene ID" value="LOC111253204"/>
</dbReference>
<evidence type="ECO:0000256" key="1">
    <source>
        <dbReference type="ARBA" id="ARBA00023157"/>
    </source>
</evidence>
<dbReference type="GeneID" id="111253204"/>
<keyword evidence="1" id="KW-1015">Disulfide bond</keyword>
<dbReference type="PROSITE" id="PS50068">
    <property type="entry name" value="LDLRA_2"/>
    <property type="match status" value="1"/>
</dbReference>
<organism evidence="3 4">
    <name type="scientific">Varroa destructor</name>
    <name type="common">Honeybee mite</name>
    <dbReference type="NCBI Taxonomy" id="109461"/>
    <lineage>
        <taxon>Eukaryota</taxon>
        <taxon>Metazoa</taxon>
        <taxon>Ecdysozoa</taxon>
        <taxon>Arthropoda</taxon>
        <taxon>Chelicerata</taxon>
        <taxon>Arachnida</taxon>
        <taxon>Acari</taxon>
        <taxon>Parasitiformes</taxon>
        <taxon>Mesostigmata</taxon>
        <taxon>Gamasina</taxon>
        <taxon>Dermanyssoidea</taxon>
        <taxon>Varroidae</taxon>
        <taxon>Varroa</taxon>
    </lineage>
</organism>
<dbReference type="FunCoup" id="A0A7M7KJV4">
    <property type="interactions" value="11"/>
</dbReference>
<evidence type="ECO:0000256" key="2">
    <source>
        <dbReference type="PROSITE-ProRule" id="PRU00124"/>
    </source>
</evidence>
<dbReference type="Proteomes" id="UP000594260">
    <property type="component" value="Unplaced"/>
</dbReference>
<dbReference type="PANTHER" id="PTHR20967">
    <property type="entry name" value="PROHORMONE-4"/>
    <property type="match status" value="1"/>
</dbReference>
<dbReference type="InterPro" id="IPR053103">
    <property type="entry name" value="IDLSRF-like_peptide"/>
</dbReference>
<dbReference type="InterPro" id="IPR002172">
    <property type="entry name" value="LDrepeatLR_classA_rpt"/>
</dbReference>
<dbReference type="RefSeq" id="XP_022668037.1">
    <property type="nucleotide sequence ID" value="XM_022812302.1"/>
</dbReference>
<dbReference type="OrthoDB" id="6239681at2759"/>
<dbReference type="RefSeq" id="XP_022668046.1">
    <property type="nucleotide sequence ID" value="XM_022812311.1"/>
</dbReference>
<evidence type="ECO:0000313" key="3">
    <source>
        <dbReference type="EnsemblMetazoa" id="XP_022668046"/>
    </source>
</evidence>
<dbReference type="InParanoid" id="A0A7M7KJV4"/>
<dbReference type="Gene3D" id="2.40.128.620">
    <property type="match status" value="1"/>
</dbReference>
<dbReference type="SUPFAM" id="SSF57424">
    <property type="entry name" value="LDL receptor-like module"/>
    <property type="match status" value="1"/>
</dbReference>
<sequence>MNRVNGKIALVAIAGAAIGVMMIPLVGGAYLVNLDRLMERGGGPLPSHMPASSNVKREVDTERCHPTQPFRCPGKGTVCISIQYLCDGAPDCPDGYDEHAALCTAAKRPPVEETASFMQSLLARHGPNYLEKLFGPKARGALAPLGGVQRVAVALSESETLDDFGKALHLMRGDLEHLRNVFMAVETGDTSLLRALGFRDSELMDMKSFLDRLASTGFME</sequence>
<dbReference type="OMA" id="GICISIQ"/>
<dbReference type="CDD" id="cd00112">
    <property type="entry name" value="LDLa"/>
    <property type="match status" value="1"/>
</dbReference>
<dbReference type="EnsemblMetazoa" id="XM_022812302">
    <property type="protein sequence ID" value="XP_022668037"/>
    <property type="gene ID" value="LOC111253204"/>
</dbReference>
<reference evidence="3" key="1">
    <citation type="submission" date="2021-01" db="UniProtKB">
        <authorList>
            <consortium name="EnsemblMetazoa"/>
        </authorList>
    </citation>
    <scope>IDENTIFICATION</scope>
</reference>
<evidence type="ECO:0008006" key="5">
    <source>
        <dbReference type="Google" id="ProtNLM"/>
    </source>
</evidence>
<dbReference type="InterPro" id="IPR036055">
    <property type="entry name" value="LDL_receptor-like_sf"/>
</dbReference>
<accession>A0A7M7KJV4</accession>
<proteinExistence type="predicted"/>
<dbReference type="SMART" id="SM00192">
    <property type="entry name" value="LDLa"/>
    <property type="match status" value="1"/>
</dbReference>
<dbReference type="AlphaFoldDB" id="A0A7M7KJV4"/>
<keyword evidence="4" id="KW-1185">Reference proteome</keyword>
<dbReference type="Pfam" id="PF00057">
    <property type="entry name" value="Ldl_recept_a"/>
    <property type="match status" value="1"/>
</dbReference>